<evidence type="ECO:0000313" key="3">
    <source>
        <dbReference type="Proteomes" id="UP000324927"/>
    </source>
</evidence>
<evidence type="ECO:0000256" key="1">
    <source>
        <dbReference type="SAM" id="MobiDB-lite"/>
    </source>
</evidence>
<feature type="region of interest" description="Disordered" evidence="1">
    <location>
        <begin position="1"/>
        <end position="61"/>
    </location>
</feature>
<comment type="caution">
    <text evidence="2">The sequence shown here is derived from an EMBL/GenBank/DDBJ whole genome shotgun (WGS) entry which is preliminary data.</text>
</comment>
<dbReference type="EMBL" id="VTTN01000001">
    <property type="protein sequence ID" value="KAA0597855.1"/>
    <property type="molecule type" value="Genomic_DNA"/>
</dbReference>
<protein>
    <submittedName>
        <fullName evidence="2">Uncharacterized protein</fullName>
    </submittedName>
</protein>
<evidence type="ECO:0000313" key="2">
    <source>
        <dbReference type="EMBL" id="KAA0597855.1"/>
    </source>
</evidence>
<proteinExistence type="predicted"/>
<feature type="compositionally biased region" description="Basic residues" evidence="1">
    <location>
        <begin position="9"/>
        <end position="44"/>
    </location>
</feature>
<organism evidence="2 3">
    <name type="scientific">Azospirillum lipoferum</name>
    <dbReference type="NCBI Taxonomy" id="193"/>
    <lineage>
        <taxon>Bacteria</taxon>
        <taxon>Pseudomonadati</taxon>
        <taxon>Pseudomonadota</taxon>
        <taxon>Alphaproteobacteria</taxon>
        <taxon>Rhodospirillales</taxon>
        <taxon>Azospirillaceae</taxon>
        <taxon>Azospirillum</taxon>
    </lineage>
</organism>
<reference evidence="2 3" key="1">
    <citation type="submission" date="2019-08" db="EMBL/GenBank/DDBJ databases">
        <authorList>
            <person name="Grouzdev D."/>
            <person name="Tikhonova E."/>
            <person name="Kravchenko I."/>
        </authorList>
    </citation>
    <scope>NUCLEOTIDE SEQUENCE [LARGE SCALE GENOMIC DNA]</scope>
    <source>
        <strain evidence="2 3">59b</strain>
    </source>
</reference>
<accession>A0A5A9GVZ8</accession>
<name>A0A5A9GVZ8_AZOLI</name>
<sequence>MDSTAAGRSPRRRRSPPRCRPRPRRCRRCWRPRWPRRRRRHSRSAPRPAATGRRAGEGGAG</sequence>
<keyword evidence="3" id="KW-1185">Reference proteome</keyword>
<dbReference type="AlphaFoldDB" id="A0A5A9GVZ8"/>
<gene>
    <name evidence="2" type="ORF">FZ942_01815</name>
</gene>
<dbReference type="Proteomes" id="UP000324927">
    <property type="component" value="Unassembled WGS sequence"/>
</dbReference>